<organism evidence="2">
    <name type="scientific">Puccinia triticina (isolate 1-1 / race 1 (BBBD))</name>
    <name type="common">Brown leaf rust fungus</name>
    <dbReference type="NCBI Taxonomy" id="630390"/>
    <lineage>
        <taxon>Eukaryota</taxon>
        <taxon>Fungi</taxon>
        <taxon>Dikarya</taxon>
        <taxon>Basidiomycota</taxon>
        <taxon>Pucciniomycotina</taxon>
        <taxon>Pucciniomycetes</taxon>
        <taxon>Pucciniales</taxon>
        <taxon>Pucciniaceae</taxon>
        <taxon>Puccinia</taxon>
    </lineage>
</organism>
<sequence length="246" mass="25076">TPKEYSRSIEAAARSAQEILALKLPRSCKRAAEDLAASLTQSKRRWHKTGVIPVDEDIKVTPVVNLSSAPPWVSNNSCKSATRKGGAKRRSTKPKAVSLLAKLPSRPMPSVSSGKDQPGGFDLTSVSANPSQTDPSANSAAPRASTTLNPDGVPDAVAPTANPWETPSSPSIPPASSADMSRPSDAISTNLPAANDSSRSPPGAGSGGPSSAPLHPSGGDQTGSGKPTSRTLFEPASADPKASPSA</sequence>
<proteinExistence type="predicted"/>
<feature type="compositionally biased region" description="Basic residues" evidence="1">
    <location>
        <begin position="81"/>
        <end position="93"/>
    </location>
</feature>
<dbReference type="AlphaFoldDB" id="A0A180G208"/>
<feature type="compositionally biased region" description="Low complexity" evidence="1">
    <location>
        <begin position="197"/>
        <end position="219"/>
    </location>
</feature>
<dbReference type="EMBL" id="ADAS02000848">
    <property type="protein sequence ID" value="OAV86735.1"/>
    <property type="molecule type" value="Genomic_DNA"/>
</dbReference>
<feature type="compositionally biased region" description="Polar residues" evidence="1">
    <location>
        <begin position="186"/>
        <end position="196"/>
    </location>
</feature>
<reference evidence="2" key="2">
    <citation type="submission" date="2016-05" db="EMBL/GenBank/DDBJ databases">
        <title>Comparative analysis highlights variable genome content of wheat rusts and divergence of the mating loci.</title>
        <authorList>
            <person name="Cuomo C.A."/>
            <person name="Bakkeren G."/>
            <person name="Szabo L."/>
            <person name="Khalil H."/>
            <person name="Joly D."/>
            <person name="Goldberg J."/>
            <person name="Young S."/>
            <person name="Zeng Q."/>
            <person name="Fellers J."/>
        </authorList>
    </citation>
    <scope>NUCLEOTIDE SEQUENCE [LARGE SCALE GENOMIC DNA]</scope>
    <source>
        <strain evidence="2">1-1 BBBD Race 1</strain>
    </source>
</reference>
<feature type="non-terminal residue" evidence="2">
    <location>
        <position position="1"/>
    </location>
</feature>
<evidence type="ECO:0000313" key="2">
    <source>
        <dbReference type="EMBL" id="OAV86735.1"/>
    </source>
</evidence>
<evidence type="ECO:0000313" key="4">
    <source>
        <dbReference type="Proteomes" id="UP000005240"/>
    </source>
</evidence>
<accession>A0A180G208</accession>
<reference evidence="3 4" key="3">
    <citation type="journal article" date="2017" name="G3 (Bethesda)">
        <title>Comparative analysis highlights variable genome content of wheat rusts and divergence of the mating loci.</title>
        <authorList>
            <person name="Cuomo C.A."/>
            <person name="Bakkeren G."/>
            <person name="Khalil H.B."/>
            <person name="Panwar V."/>
            <person name="Joly D."/>
            <person name="Linning R."/>
            <person name="Sakthikumar S."/>
            <person name="Song X."/>
            <person name="Adiconis X."/>
            <person name="Fan L."/>
            <person name="Goldberg J.M."/>
            <person name="Levin J.Z."/>
            <person name="Young S."/>
            <person name="Zeng Q."/>
            <person name="Anikster Y."/>
            <person name="Bruce M."/>
            <person name="Wang M."/>
            <person name="Yin C."/>
            <person name="McCallum B."/>
            <person name="Szabo L.J."/>
            <person name="Hulbert S."/>
            <person name="Chen X."/>
            <person name="Fellers J.P."/>
        </authorList>
    </citation>
    <scope>NUCLEOTIDE SEQUENCE</scope>
    <source>
        <strain evidence="3">isolate 1-1 / race 1 (BBBD)</strain>
        <strain evidence="4">Isolate 1-1 / race 1 (BBBD)</strain>
    </source>
</reference>
<keyword evidence="4" id="KW-1185">Reference proteome</keyword>
<feature type="compositionally biased region" description="Polar residues" evidence="1">
    <location>
        <begin position="124"/>
        <end position="149"/>
    </location>
</feature>
<feature type="region of interest" description="Disordered" evidence="1">
    <location>
        <begin position="68"/>
        <end position="246"/>
    </location>
</feature>
<gene>
    <name evidence="2" type="ORF">PTTG_09348</name>
</gene>
<dbReference type="EnsemblFungi" id="PTTG_09348-t43_1">
    <property type="protein sequence ID" value="PTTG_09348-t43_1-p1"/>
    <property type="gene ID" value="PTTG_09348"/>
</dbReference>
<dbReference type="VEuPathDB" id="FungiDB:PTTG_09348"/>
<evidence type="ECO:0000256" key="1">
    <source>
        <dbReference type="SAM" id="MobiDB-lite"/>
    </source>
</evidence>
<reference evidence="2" key="1">
    <citation type="submission" date="2009-11" db="EMBL/GenBank/DDBJ databases">
        <authorList>
            <consortium name="The Broad Institute Genome Sequencing Platform"/>
            <person name="Ward D."/>
            <person name="Feldgarden M."/>
            <person name="Earl A."/>
            <person name="Young S.K."/>
            <person name="Zeng Q."/>
            <person name="Koehrsen M."/>
            <person name="Alvarado L."/>
            <person name="Berlin A."/>
            <person name="Bochicchio J."/>
            <person name="Borenstein D."/>
            <person name="Chapman S.B."/>
            <person name="Chen Z."/>
            <person name="Engels R."/>
            <person name="Freedman E."/>
            <person name="Gellesch M."/>
            <person name="Goldberg J."/>
            <person name="Griggs A."/>
            <person name="Gujja S."/>
            <person name="Heilman E."/>
            <person name="Heiman D."/>
            <person name="Hepburn T."/>
            <person name="Howarth C."/>
            <person name="Jen D."/>
            <person name="Larson L."/>
            <person name="Lewis B."/>
            <person name="Mehta T."/>
            <person name="Park D."/>
            <person name="Pearson M."/>
            <person name="Roberts A."/>
            <person name="Saif S."/>
            <person name="Shea T."/>
            <person name="Shenoy N."/>
            <person name="Sisk P."/>
            <person name="Stolte C."/>
            <person name="Sykes S."/>
            <person name="Thomson T."/>
            <person name="Walk T."/>
            <person name="White J."/>
            <person name="Yandava C."/>
            <person name="Izard J."/>
            <person name="Baranova O.V."/>
            <person name="Blanton J.M."/>
            <person name="Tanner A.C."/>
            <person name="Dewhirst F.E."/>
            <person name="Haas B."/>
            <person name="Nusbaum C."/>
            <person name="Birren B."/>
        </authorList>
    </citation>
    <scope>NUCLEOTIDE SEQUENCE [LARGE SCALE GENOMIC DNA]</scope>
    <source>
        <strain evidence="2">1-1 BBBD Race 1</strain>
    </source>
</reference>
<protein>
    <submittedName>
        <fullName evidence="2 3">Uncharacterized protein</fullName>
    </submittedName>
</protein>
<dbReference type="Proteomes" id="UP000005240">
    <property type="component" value="Unassembled WGS sequence"/>
</dbReference>
<feature type="compositionally biased region" description="Polar residues" evidence="1">
    <location>
        <begin position="68"/>
        <end position="80"/>
    </location>
</feature>
<feature type="compositionally biased region" description="Low complexity" evidence="1">
    <location>
        <begin position="235"/>
        <end position="246"/>
    </location>
</feature>
<reference evidence="3" key="4">
    <citation type="submission" date="2025-05" db="UniProtKB">
        <authorList>
            <consortium name="EnsemblFungi"/>
        </authorList>
    </citation>
    <scope>IDENTIFICATION</scope>
    <source>
        <strain evidence="3">isolate 1-1 / race 1 (BBBD)</strain>
    </source>
</reference>
<evidence type="ECO:0000313" key="3">
    <source>
        <dbReference type="EnsemblFungi" id="PTTG_09348-t43_1-p1"/>
    </source>
</evidence>
<name>A0A180G208_PUCT1</name>